<evidence type="ECO:0000313" key="8">
    <source>
        <dbReference type="EMBL" id="BAF60821.1"/>
    </source>
</evidence>
<name>A5CYX4_PELTS</name>
<evidence type="ECO:0000313" key="9">
    <source>
        <dbReference type="Proteomes" id="UP000006556"/>
    </source>
</evidence>
<dbReference type="AlphaFoldDB" id="A5CYX4"/>
<dbReference type="SUPFAM" id="SSF47384">
    <property type="entry name" value="Homodimeric domain of signal transducing histidine kinase"/>
    <property type="match status" value="1"/>
</dbReference>
<dbReference type="PRINTS" id="PR00344">
    <property type="entry name" value="BCTRLSENSOR"/>
</dbReference>
<feature type="domain" description="PAC" evidence="7">
    <location>
        <begin position="298"/>
        <end position="348"/>
    </location>
</feature>
<dbReference type="EC" id="2.7.13.3" evidence="2"/>
<keyword evidence="9" id="KW-1185">Reference proteome</keyword>
<dbReference type="InterPro" id="IPR036890">
    <property type="entry name" value="HATPase_C_sf"/>
</dbReference>
<proteinExistence type="predicted"/>
<dbReference type="SMART" id="SM00388">
    <property type="entry name" value="HisKA"/>
    <property type="match status" value="1"/>
</dbReference>
<evidence type="ECO:0000256" key="4">
    <source>
        <dbReference type="ARBA" id="ARBA00022777"/>
    </source>
</evidence>
<dbReference type="Gene3D" id="3.30.450.20">
    <property type="entry name" value="PAS domain"/>
    <property type="match status" value="1"/>
</dbReference>
<dbReference type="Pfam" id="PF13185">
    <property type="entry name" value="GAF_2"/>
    <property type="match status" value="1"/>
</dbReference>
<dbReference type="EMBL" id="AP009389">
    <property type="protein sequence ID" value="BAF60821.1"/>
    <property type="molecule type" value="Genomic_DNA"/>
</dbReference>
<feature type="domain" description="Histidine kinase" evidence="6">
    <location>
        <begin position="361"/>
        <end position="578"/>
    </location>
</feature>
<dbReference type="Gene3D" id="3.30.450.40">
    <property type="match status" value="1"/>
</dbReference>
<dbReference type="GO" id="GO:0000155">
    <property type="term" value="F:phosphorelay sensor kinase activity"/>
    <property type="evidence" value="ECO:0007669"/>
    <property type="project" value="InterPro"/>
</dbReference>
<dbReference type="InterPro" id="IPR003018">
    <property type="entry name" value="GAF"/>
</dbReference>
<evidence type="ECO:0000259" key="7">
    <source>
        <dbReference type="PROSITE" id="PS50113"/>
    </source>
</evidence>
<keyword evidence="5" id="KW-0902">Two-component regulatory system</keyword>
<dbReference type="SUPFAM" id="SSF55874">
    <property type="entry name" value="ATPase domain of HSP90 chaperone/DNA topoisomerase II/histidine kinase"/>
    <property type="match status" value="1"/>
</dbReference>
<dbReference type="InterPro" id="IPR000700">
    <property type="entry name" value="PAS-assoc_C"/>
</dbReference>
<evidence type="ECO:0000256" key="3">
    <source>
        <dbReference type="ARBA" id="ARBA00022553"/>
    </source>
</evidence>
<dbReference type="KEGG" id="pth:PTH_2640"/>
<dbReference type="Gene3D" id="1.10.287.130">
    <property type="match status" value="1"/>
</dbReference>
<dbReference type="PANTHER" id="PTHR43065">
    <property type="entry name" value="SENSOR HISTIDINE KINASE"/>
    <property type="match status" value="1"/>
</dbReference>
<evidence type="ECO:0000259" key="6">
    <source>
        <dbReference type="PROSITE" id="PS50109"/>
    </source>
</evidence>
<dbReference type="InterPro" id="IPR004358">
    <property type="entry name" value="Sig_transdc_His_kin-like_C"/>
</dbReference>
<evidence type="ECO:0000256" key="1">
    <source>
        <dbReference type="ARBA" id="ARBA00000085"/>
    </source>
</evidence>
<dbReference type="eggNOG" id="COG4191">
    <property type="taxonomic scope" value="Bacteria"/>
</dbReference>
<dbReference type="CDD" id="cd00082">
    <property type="entry name" value="HisKA"/>
    <property type="match status" value="1"/>
</dbReference>
<dbReference type="PROSITE" id="PS50109">
    <property type="entry name" value="HIS_KIN"/>
    <property type="match status" value="1"/>
</dbReference>
<dbReference type="PANTHER" id="PTHR43065:SF42">
    <property type="entry name" value="TWO-COMPONENT SENSOR PPRA"/>
    <property type="match status" value="1"/>
</dbReference>
<dbReference type="InterPro" id="IPR036097">
    <property type="entry name" value="HisK_dim/P_sf"/>
</dbReference>
<dbReference type="InterPro" id="IPR003661">
    <property type="entry name" value="HisK_dim/P_dom"/>
</dbReference>
<dbReference type="Pfam" id="PF00512">
    <property type="entry name" value="HisKA"/>
    <property type="match status" value="1"/>
</dbReference>
<accession>A5CYX4</accession>
<keyword evidence="4 8" id="KW-0418">Kinase</keyword>
<dbReference type="InterPro" id="IPR035965">
    <property type="entry name" value="PAS-like_dom_sf"/>
</dbReference>
<dbReference type="Gene3D" id="3.30.565.10">
    <property type="entry name" value="Histidine kinase-like ATPase, C-terminal domain"/>
    <property type="match status" value="1"/>
</dbReference>
<dbReference type="SUPFAM" id="SSF55785">
    <property type="entry name" value="PYP-like sensor domain (PAS domain)"/>
    <property type="match status" value="1"/>
</dbReference>
<dbReference type="InterPro" id="IPR029016">
    <property type="entry name" value="GAF-like_dom_sf"/>
</dbReference>
<keyword evidence="3" id="KW-0597">Phosphoprotein</keyword>
<sequence>MKTTSRRFTGWPCSARGWYRMVVQERGGTVFNEKTKLIQNLTGVNSSKLNYYVELKKRNEEIVKQNSRLEIIHQLVRDINIEMSVADLIKRVYGKLPLAVPCDFIGLALYQDGKLLMKAMMPRVLYGKVSIPRGSFLWECVEEGKGLIYEPASSDPFIQENPDLGGQICSLAAAPLFCRSAVRGVLLVGSKVSRAYSSSELNFIHQLADQMAIAIQNTSLYKQVSRAKSEWEATFRAVTDPILLIDTDFNILRDNNNFPPSMDVTGRDSESQKCYARLWGRNGKCDECLMEETIREGKPVYKRVQMASGLVFDISYYPVYNEKGQITAVINQMKDVTEKTKMEAQLMQSAKLAAIGEMAAGVAHELNNQMTVIIGTAQLLLRDKEEGSFESEALKDIVNCGLRCKKIIQNLLTFSRQDRYPLAPTDLNDVVERVLSLIQYQINRNKIVIVKDLAPDLPRITANSQQIQQVLINFLLNARDALEGLEREGRIEISSSLREVEGEGKKVVVTVRDNGVGIEKENLPKIFNPFYTSKDASKGTGLGLSVSLGIAEAHGGCIEVDSTPGEGSTFSLVLPVDEETVE</sequence>
<protein>
    <recommendedName>
        <fullName evidence="2">histidine kinase</fullName>
        <ecNumber evidence="2">2.7.13.3</ecNumber>
    </recommendedName>
</protein>
<dbReference type="Proteomes" id="UP000006556">
    <property type="component" value="Chromosome"/>
</dbReference>
<organism evidence="8 9">
    <name type="scientific">Pelotomaculum thermopropionicum (strain DSM 13744 / JCM 10971 / SI)</name>
    <dbReference type="NCBI Taxonomy" id="370438"/>
    <lineage>
        <taxon>Bacteria</taxon>
        <taxon>Bacillati</taxon>
        <taxon>Bacillota</taxon>
        <taxon>Clostridia</taxon>
        <taxon>Eubacteriales</taxon>
        <taxon>Desulfotomaculaceae</taxon>
        <taxon>Pelotomaculum</taxon>
    </lineage>
</organism>
<gene>
    <name evidence="8" type="ordered locus">PTH_2640</name>
</gene>
<dbReference type="InterPro" id="IPR005467">
    <property type="entry name" value="His_kinase_dom"/>
</dbReference>
<evidence type="ECO:0000256" key="5">
    <source>
        <dbReference type="ARBA" id="ARBA00023012"/>
    </source>
</evidence>
<keyword evidence="4 8" id="KW-0808">Transferase</keyword>
<dbReference type="eggNOG" id="COG2203">
    <property type="taxonomic scope" value="Bacteria"/>
</dbReference>
<dbReference type="InterPro" id="IPR003594">
    <property type="entry name" value="HATPase_dom"/>
</dbReference>
<evidence type="ECO:0000256" key="2">
    <source>
        <dbReference type="ARBA" id="ARBA00012438"/>
    </source>
</evidence>
<dbReference type="SMART" id="SM00387">
    <property type="entry name" value="HATPase_c"/>
    <property type="match status" value="1"/>
</dbReference>
<dbReference type="STRING" id="370438.PTH_2640"/>
<dbReference type="PROSITE" id="PS50113">
    <property type="entry name" value="PAC"/>
    <property type="match status" value="1"/>
</dbReference>
<reference evidence="9" key="1">
    <citation type="journal article" date="2008" name="Genome Res.">
        <title>The genome of Pelotomaculum thermopropionicum reveals niche-associated evolution in anaerobic microbiota.</title>
        <authorList>
            <person name="Kosaka T."/>
            <person name="Kato S."/>
            <person name="Shimoyama T."/>
            <person name="Ishii S."/>
            <person name="Abe T."/>
            <person name="Watanabe K."/>
        </authorList>
    </citation>
    <scope>NUCLEOTIDE SEQUENCE [LARGE SCALE GENOMIC DNA]</scope>
    <source>
        <strain evidence="9">DSM 13744 / JCM 10971 / SI</strain>
    </source>
</reference>
<dbReference type="Pfam" id="PF02518">
    <property type="entry name" value="HATPase_c"/>
    <property type="match status" value="1"/>
</dbReference>
<dbReference type="SUPFAM" id="SSF55781">
    <property type="entry name" value="GAF domain-like"/>
    <property type="match status" value="1"/>
</dbReference>
<dbReference type="SMART" id="SM00065">
    <property type="entry name" value="GAF"/>
    <property type="match status" value="1"/>
</dbReference>
<comment type="catalytic activity">
    <reaction evidence="1">
        <text>ATP + protein L-histidine = ADP + protein N-phospho-L-histidine.</text>
        <dbReference type="EC" id="2.7.13.3"/>
    </reaction>
</comment>
<dbReference type="HOGENOM" id="CLU_000445_114_39_9"/>